<feature type="domain" description="Glycosyltransferase 2-like" evidence="1">
    <location>
        <begin position="6"/>
        <end position="113"/>
    </location>
</feature>
<dbReference type="InterPro" id="IPR050834">
    <property type="entry name" value="Glycosyltransf_2"/>
</dbReference>
<gene>
    <name evidence="2" type="ORF">ACFPTN_02395</name>
</gene>
<accession>A0ABW1AM31</accession>
<dbReference type="Proteomes" id="UP001595974">
    <property type="component" value="Unassembled WGS sequence"/>
</dbReference>
<protein>
    <submittedName>
        <fullName evidence="2">Glycosyltransferase family 2 protein</fullName>
    </submittedName>
</protein>
<evidence type="ECO:0000259" key="1">
    <source>
        <dbReference type="Pfam" id="PF00535"/>
    </source>
</evidence>
<dbReference type="InterPro" id="IPR029044">
    <property type="entry name" value="Nucleotide-diphossugar_trans"/>
</dbReference>
<evidence type="ECO:0000313" key="2">
    <source>
        <dbReference type="EMBL" id="MFC5768216.1"/>
    </source>
</evidence>
<dbReference type="EMBL" id="JBHSOG010000007">
    <property type="protein sequence ID" value="MFC5768216.1"/>
    <property type="molecule type" value="Genomic_DNA"/>
</dbReference>
<dbReference type="RefSeq" id="WP_096449151.1">
    <property type="nucleotide sequence ID" value="NZ_JBHSOG010000007.1"/>
</dbReference>
<reference evidence="3" key="1">
    <citation type="journal article" date="2019" name="Int. J. Syst. Evol. Microbiol.">
        <title>The Global Catalogue of Microorganisms (GCM) 10K type strain sequencing project: providing services to taxonomists for standard genome sequencing and annotation.</title>
        <authorList>
            <consortium name="The Broad Institute Genomics Platform"/>
            <consortium name="The Broad Institute Genome Sequencing Center for Infectious Disease"/>
            <person name="Wu L."/>
            <person name="Ma J."/>
        </authorList>
    </citation>
    <scope>NUCLEOTIDE SEQUENCE [LARGE SCALE GENOMIC DNA]</scope>
    <source>
        <strain evidence="3">SHR3</strain>
    </source>
</reference>
<dbReference type="PANTHER" id="PTHR43685:SF2">
    <property type="entry name" value="GLYCOSYLTRANSFERASE 2-LIKE DOMAIN-CONTAINING PROTEIN"/>
    <property type="match status" value="1"/>
</dbReference>
<comment type="caution">
    <text evidence="2">The sequence shown here is derived from an EMBL/GenBank/DDBJ whole genome shotgun (WGS) entry which is preliminary data.</text>
</comment>
<dbReference type="PANTHER" id="PTHR43685">
    <property type="entry name" value="GLYCOSYLTRANSFERASE"/>
    <property type="match status" value="1"/>
</dbReference>
<keyword evidence="3" id="KW-1185">Reference proteome</keyword>
<organism evidence="2 3">
    <name type="scientific">Thauera sinica</name>
    <dbReference type="NCBI Taxonomy" id="2665146"/>
    <lineage>
        <taxon>Bacteria</taxon>
        <taxon>Pseudomonadati</taxon>
        <taxon>Pseudomonadota</taxon>
        <taxon>Betaproteobacteria</taxon>
        <taxon>Rhodocyclales</taxon>
        <taxon>Zoogloeaceae</taxon>
        <taxon>Thauera</taxon>
    </lineage>
</organism>
<name>A0ABW1AM31_9RHOO</name>
<dbReference type="InterPro" id="IPR001173">
    <property type="entry name" value="Glyco_trans_2-like"/>
</dbReference>
<proteinExistence type="predicted"/>
<sequence>MPARISIVMPCYNAAHHLPRSIGSVLAQSAGDWELIAVDDGSRDGTLACLRSLDEPRIRVISQTNQGVSAARNAGLSHCRGEFIAFLDADDTWAPDFLRTLLGALENTPDAVLAYCGWQNLGLSGLRGNPFVPPDYEAPRKTISLLESCRWPIHACLTRRTAIEAAGRFDPRLRIGEDYLLWMEVAAQGRILRVPEVLAYYHHHGGPQATQDKPRALLDTLKAKEIFLGRHPDLAAAIPRHELETLTWGAFIAGANALYWKGNIDAARPLYRKALLSGRGSAKDKLRMAPSLLPKFLHLGLARLLGQGMKEVQ</sequence>
<dbReference type="Pfam" id="PF00535">
    <property type="entry name" value="Glycos_transf_2"/>
    <property type="match status" value="1"/>
</dbReference>
<evidence type="ECO:0000313" key="3">
    <source>
        <dbReference type="Proteomes" id="UP001595974"/>
    </source>
</evidence>
<dbReference type="Gene3D" id="3.90.550.10">
    <property type="entry name" value="Spore Coat Polysaccharide Biosynthesis Protein SpsA, Chain A"/>
    <property type="match status" value="1"/>
</dbReference>
<dbReference type="SUPFAM" id="SSF53448">
    <property type="entry name" value="Nucleotide-diphospho-sugar transferases"/>
    <property type="match status" value="1"/>
</dbReference>